<dbReference type="EMBL" id="ML739113">
    <property type="protein sequence ID" value="KAE8352952.1"/>
    <property type="molecule type" value="Genomic_DNA"/>
</dbReference>
<evidence type="ECO:0000313" key="2">
    <source>
        <dbReference type="EMBL" id="KAE8352952.1"/>
    </source>
</evidence>
<sequence>MLSKLPAEIVYLIANYLPCASDLVHLAQTCKRLYEVVSDEDWRIFRAFIKYRFPGFVPTSFWKDTAQALTSRSRALDKHAIISRFVVLPPTPEDLESSPTRTDNSTIGYRPSIDSYEVWNGNTWADRKEVLAWGAGHEIVMRTKQYGEAKEQKWFRFNDLDTVSSHDDICGLHILRPGHYLKDDNKEHLIFGRMRGDLLHLAIKPNGTHDYVQRFHTFNSTLEHIDLSGGPEPTLAAHHENGTVSFYSTIKEEAAVQPFGHITVESRLAARNKPSKFLSPTLFAIGTGRDEDALAISSISSERIALEREIEVPSLDLDIRIGLPPRSAISSITPLCGQGSTGSDGNVFLAAWGDRRIRLHDVRSHRGFEFTYKDSCDQNQIYCLLPFGHDRFLAGAGGDAVVKIFDLRMPKTYSYTNARASSVDHQNKPRPRAPGLGFADCISYPRKDISLFLFYSPPVHSTRTRRHTRAFSPYRGAIYSMSSPSPLSPTVYAGITDGIVRLDFVSTDDVTGPCQNWHREPLDLDLDIRVQNSTASFPERVLDLSGYERPESDDTTRISKLRSQQRFSYVEAEDILNEHVTGWDRRWKPLDRPAAWRRPY</sequence>
<dbReference type="SUPFAM" id="SSF81383">
    <property type="entry name" value="F-box domain"/>
    <property type="match status" value="1"/>
</dbReference>
<dbReference type="Gene3D" id="2.130.10.10">
    <property type="entry name" value="YVTN repeat-like/Quinoprotein amine dehydrogenase"/>
    <property type="match status" value="1"/>
</dbReference>
<dbReference type="InterPro" id="IPR015943">
    <property type="entry name" value="WD40/YVTN_repeat-like_dom_sf"/>
</dbReference>
<name>A0A5N6Z5J5_9EURO</name>
<organism evidence="2 3">
    <name type="scientific">Aspergillus coremiiformis</name>
    <dbReference type="NCBI Taxonomy" id="138285"/>
    <lineage>
        <taxon>Eukaryota</taxon>
        <taxon>Fungi</taxon>
        <taxon>Dikarya</taxon>
        <taxon>Ascomycota</taxon>
        <taxon>Pezizomycotina</taxon>
        <taxon>Eurotiomycetes</taxon>
        <taxon>Eurotiomycetidae</taxon>
        <taxon>Eurotiales</taxon>
        <taxon>Aspergillaceae</taxon>
        <taxon>Aspergillus</taxon>
        <taxon>Aspergillus subgen. Circumdati</taxon>
    </lineage>
</organism>
<dbReference type="OrthoDB" id="1259151at2759"/>
<feature type="domain" description="F-box" evidence="1">
    <location>
        <begin position="1"/>
        <end position="45"/>
    </location>
</feature>
<gene>
    <name evidence="2" type="ORF">BDV28DRAFT_148557</name>
</gene>
<dbReference type="InterPro" id="IPR036322">
    <property type="entry name" value="WD40_repeat_dom_sf"/>
</dbReference>
<dbReference type="PROSITE" id="PS50181">
    <property type="entry name" value="FBOX"/>
    <property type="match status" value="1"/>
</dbReference>
<evidence type="ECO:0000313" key="3">
    <source>
        <dbReference type="Proteomes" id="UP000327118"/>
    </source>
</evidence>
<dbReference type="SUPFAM" id="SSF50978">
    <property type="entry name" value="WD40 repeat-like"/>
    <property type="match status" value="1"/>
</dbReference>
<dbReference type="InterPro" id="IPR001810">
    <property type="entry name" value="F-box_dom"/>
</dbReference>
<evidence type="ECO:0000259" key="1">
    <source>
        <dbReference type="PROSITE" id="PS50181"/>
    </source>
</evidence>
<dbReference type="CDD" id="cd09917">
    <property type="entry name" value="F-box_SF"/>
    <property type="match status" value="1"/>
</dbReference>
<dbReference type="SMART" id="SM00256">
    <property type="entry name" value="FBOX"/>
    <property type="match status" value="1"/>
</dbReference>
<proteinExistence type="predicted"/>
<keyword evidence="3" id="KW-1185">Reference proteome</keyword>
<dbReference type="Gene3D" id="1.20.1280.50">
    <property type="match status" value="1"/>
</dbReference>
<dbReference type="InterPro" id="IPR036047">
    <property type="entry name" value="F-box-like_dom_sf"/>
</dbReference>
<dbReference type="Pfam" id="PF12937">
    <property type="entry name" value="F-box-like"/>
    <property type="match status" value="1"/>
</dbReference>
<reference evidence="3" key="1">
    <citation type="submission" date="2019-04" db="EMBL/GenBank/DDBJ databases">
        <title>Friends and foes A comparative genomics studyof 23 Aspergillus species from section Flavi.</title>
        <authorList>
            <consortium name="DOE Joint Genome Institute"/>
            <person name="Kjaerbolling I."/>
            <person name="Vesth T."/>
            <person name="Frisvad J.C."/>
            <person name="Nybo J.L."/>
            <person name="Theobald S."/>
            <person name="Kildgaard S."/>
            <person name="Isbrandt T."/>
            <person name="Kuo A."/>
            <person name="Sato A."/>
            <person name="Lyhne E.K."/>
            <person name="Kogle M.E."/>
            <person name="Wiebenga A."/>
            <person name="Kun R.S."/>
            <person name="Lubbers R.J."/>
            <person name="Makela M.R."/>
            <person name="Barry K."/>
            <person name="Chovatia M."/>
            <person name="Clum A."/>
            <person name="Daum C."/>
            <person name="Haridas S."/>
            <person name="He G."/>
            <person name="LaButti K."/>
            <person name="Lipzen A."/>
            <person name="Mondo S."/>
            <person name="Riley R."/>
            <person name="Salamov A."/>
            <person name="Simmons B.A."/>
            <person name="Magnuson J.K."/>
            <person name="Henrissat B."/>
            <person name="Mortensen U.H."/>
            <person name="Larsen T.O."/>
            <person name="Devries R.P."/>
            <person name="Grigoriev I.V."/>
            <person name="Machida M."/>
            <person name="Baker S.E."/>
            <person name="Andersen M.R."/>
        </authorList>
    </citation>
    <scope>NUCLEOTIDE SEQUENCE [LARGE SCALE GENOMIC DNA]</scope>
    <source>
        <strain evidence="3">CBS 553.77</strain>
    </source>
</reference>
<accession>A0A5N6Z5J5</accession>
<dbReference type="Proteomes" id="UP000327118">
    <property type="component" value="Unassembled WGS sequence"/>
</dbReference>
<protein>
    <recommendedName>
        <fullName evidence="1">F-box domain-containing protein</fullName>
    </recommendedName>
</protein>
<dbReference type="AlphaFoldDB" id="A0A5N6Z5J5"/>